<evidence type="ECO:0000259" key="1">
    <source>
        <dbReference type="Pfam" id="PF20150"/>
    </source>
</evidence>
<evidence type="ECO:0000313" key="3">
    <source>
        <dbReference type="Proteomes" id="UP000447873"/>
    </source>
</evidence>
<dbReference type="Proteomes" id="UP000447873">
    <property type="component" value="Unassembled WGS sequence"/>
</dbReference>
<comment type="caution">
    <text evidence="2">The sequence shown here is derived from an EMBL/GenBank/DDBJ whole genome shotgun (WGS) entry which is preliminary data.</text>
</comment>
<name>A0A8H3UY15_VENIN</name>
<dbReference type="PANTHER" id="PTHR42085">
    <property type="entry name" value="F-BOX DOMAIN-CONTAINING PROTEIN"/>
    <property type="match status" value="1"/>
</dbReference>
<dbReference type="PANTHER" id="PTHR42085:SF2">
    <property type="entry name" value="F-BOX DOMAIN-CONTAINING PROTEIN"/>
    <property type="match status" value="1"/>
</dbReference>
<dbReference type="Pfam" id="PF20150">
    <property type="entry name" value="2EXR"/>
    <property type="match status" value="1"/>
</dbReference>
<sequence>MVDFLNLPGELRNRVYRFCFVLDLPVHVSSRWTPKDGKKDRPSITKNDATSQFLSVCRQVYQEAMPILYSENKIYFNNFDYIQYFRRVIGEKPVACVTNIKFFEFWKNVGPEKLNKSVFEEFPALEKLNFCAMYYAGRREEQLPKVSELQPGTIVSDKSKWFKPDPHYRLHLSRELSDWFLARQNLEVTIQNTIYQSGSSGSKQYELIRIDYYRLIPTPKTSEPKSSQIGENYDLEFTMSGPL</sequence>
<protein>
    <recommendedName>
        <fullName evidence="1">2EXR domain-containing protein</fullName>
    </recommendedName>
</protein>
<proteinExistence type="predicted"/>
<reference evidence="2 3" key="1">
    <citation type="submission" date="2018-12" db="EMBL/GenBank/DDBJ databases">
        <title>Venturia inaequalis Genome Resource.</title>
        <authorList>
            <person name="Lichtner F.J."/>
        </authorList>
    </citation>
    <scope>NUCLEOTIDE SEQUENCE [LARGE SCALE GENOMIC DNA]</scope>
    <source>
        <strain evidence="2 3">120213</strain>
    </source>
</reference>
<dbReference type="InterPro" id="IPR038883">
    <property type="entry name" value="AN11006-like"/>
</dbReference>
<dbReference type="InterPro" id="IPR045518">
    <property type="entry name" value="2EXR"/>
</dbReference>
<dbReference type="AlphaFoldDB" id="A0A8H3UY15"/>
<organism evidence="2 3">
    <name type="scientific">Venturia inaequalis</name>
    <name type="common">Apple scab fungus</name>
    <dbReference type="NCBI Taxonomy" id="5025"/>
    <lineage>
        <taxon>Eukaryota</taxon>
        <taxon>Fungi</taxon>
        <taxon>Dikarya</taxon>
        <taxon>Ascomycota</taxon>
        <taxon>Pezizomycotina</taxon>
        <taxon>Dothideomycetes</taxon>
        <taxon>Pleosporomycetidae</taxon>
        <taxon>Venturiales</taxon>
        <taxon>Venturiaceae</taxon>
        <taxon>Venturia</taxon>
    </lineage>
</organism>
<accession>A0A8H3UY15</accession>
<dbReference type="EMBL" id="WNWS01000129">
    <property type="protein sequence ID" value="KAE9978794.1"/>
    <property type="molecule type" value="Genomic_DNA"/>
</dbReference>
<evidence type="ECO:0000313" key="2">
    <source>
        <dbReference type="EMBL" id="KAE9978794.1"/>
    </source>
</evidence>
<feature type="domain" description="2EXR" evidence="1">
    <location>
        <begin position="4"/>
        <end position="77"/>
    </location>
</feature>
<gene>
    <name evidence="2" type="ORF">EG328_001250</name>
</gene>